<evidence type="ECO:0000256" key="7">
    <source>
        <dbReference type="ARBA" id="ARBA00023274"/>
    </source>
</evidence>
<dbReference type="Pfam" id="PF06220">
    <property type="entry name" value="zf-U1"/>
    <property type="match status" value="1"/>
</dbReference>
<feature type="domain" description="Matrin-type" evidence="8">
    <location>
        <begin position="4"/>
        <end position="30"/>
    </location>
</feature>
<keyword evidence="2" id="KW-0479">Metal-binding</keyword>
<dbReference type="Proteomes" id="UP001516464">
    <property type="component" value="Unassembled WGS sequence"/>
</dbReference>
<name>A0ABQ7HZD7_9MICR</name>
<keyword evidence="3" id="KW-0863">Zinc-finger</keyword>
<reference evidence="9 10" key="1">
    <citation type="submission" date="2019-01" db="EMBL/GenBank/DDBJ databases">
        <title>Genomes sequencing and comparative genomics of infectious freshwater microsporidia, Cucumispora dikerogammari and Thelohania contejeani.</title>
        <authorList>
            <person name="Cormier A."/>
            <person name="Giraud I."/>
            <person name="Wattier R."/>
            <person name="Teixeira M."/>
            <person name="Grandjean F."/>
            <person name="Rigaud T."/>
            <person name="Cordaux R."/>
        </authorList>
    </citation>
    <scope>NUCLEOTIDE SEQUENCE [LARGE SCALE GENOMIC DNA]</scope>
    <source>
        <strain evidence="9">T1</strain>
        <tissue evidence="9">Spores</tissue>
    </source>
</reference>
<evidence type="ECO:0000313" key="10">
    <source>
        <dbReference type="Proteomes" id="UP001516464"/>
    </source>
</evidence>
<dbReference type="SUPFAM" id="SSF57667">
    <property type="entry name" value="beta-beta-alpha zinc fingers"/>
    <property type="match status" value="1"/>
</dbReference>
<gene>
    <name evidence="9" type="ORF">TCON_1294</name>
</gene>
<keyword evidence="5" id="KW-0694">RNA-binding</keyword>
<dbReference type="PANTHER" id="PTHR31148">
    <property type="entry name" value="U1 SMALL NUCLEAR RIBONUCLEOPROTEIN C"/>
    <property type="match status" value="1"/>
</dbReference>
<keyword evidence="6" id="KW-0539">Nucleus</keyword>
<evidence type="ECO:0000313" key="9">
    <source>
        <dbReference type="EMBL" id="KAF7683494.1"/>
    </source>
</evidence>
<proteinExistence type="predicted"/>
<keyword evidence="10" id="KW-1185">Reference proteome</keyword>
<dbReference type="GO" id="GO:1990904">
    <property type="term" value="C:ribonucleoprotein complex"/>
    <property type="evidence" value="ECO:0007669"/>
    <property type="project" value="UniProtKB-KW"/>
</dbReference>
<evidence type="ECO:0000256" key="2">
    <source>
        <dbReference type="ARBA" id="ARBA00022723"/>
    </source>
</evidence>
<comment type="caution">
    <text evidence="9">The sequence shown here is derived from an EMBL/GenBank/DDBJ whole genome shotgun (WGS) entry which is preliminary data.</text>
</comment>
<evidence type="ECO:0000256" key="3">
    <source>
        <dbReference type="ARBA" id="ARBA00022771"/>
    </source>
</evidence>
<protein>
    <submittedName>
        <fullName evidence="9">U1 small nuclear ribonucleoprotein C</fullName>
    </submittedName>
</protein>
<evidence type="ECO:0000256" key="4">
    <source>
        <dbReference type="ARBA" id="ARBA00022833"/>
    </source>
</evidence>
<accession>A0ABQ7HZD7</accession>
<evidence type="ECO:0000256" key="1">
    <source>
        <dbReference type="ARBA" id="ARBA00004123"/>
    </source>
</evidence>
<evidence type="ECO:0000256" key="5">
    <source>
        <dbReference type="ARBA" id="ARBA00022884"/>
    </source>
</evidence>
<dbReference type="InterPro" id="IPR036236">
    <property type="entry name" value="Znf_C2H2_sf"/>
</dbReference>
<dbReference type="InterPro" id="IPR000690">
    <property type="entry name" value="Matrin/U1-C_Znf_C2H2"/>
</dbReference>
<comment type="subcellular location">
    <subcellularLocation>
        <location evidence="1">Nucleus</location>
    </subcellularLocation>
</comment>
<dbReference type="EMBL" id="SBIQ01000081">
    <property type="protein sequence ID" value="KAF7683494.1"/>
    <property type="molecule type" value="Genomic_DNA"/>
</dbReference>
<sequence>MARYYCHYCEKYLIHDKPKARKIHNNGAKHNLLRTTYYLELLETHKYQFDNILRLIDLNKPNKSIQAISIKDNSKPKSFVMPDMIFPSNFAIPPEPKGFKLPPDFDFHDPSNFPKDYSEIIKRFI</sequence>
<keyword evidence="7 9" id="KW-0687">Ribonucleoprotein</keyword>
<dbReference type="PROSITE" id="PS50171">
    <property type="entry name" value="ZF_MATRIN"/>
    <property type="match status" value="1"/>
</dbReference>
<organism evidence="9 10">
    <name type="scientific">Astathelohania contejeani</name>
    <dbReference type="NCBI Taxonomy" id="164912"/>
    <lineage>
        <taxon>Eukaryota</taxon>
        <taxon>Fungi</taxon>
        <taxon>Fungi incertae sedis</taxon>
        <taxon>Microsporidia</taxon>
        <taxon>Astathelohaniidae</taxon>
        <taxon>Astathelohania</taxon>
    </lineage>
</organism>
<evidence type="ECO:0000256" key="6">
    <source>
        <dbReference type="ARBA" id="ARBA00023242"/>
    </source>
</evidence>
<keyword evidence="4" id="KW-0862">Zinc</keyword>
<dbReference type="InterPro" id="IPR017340">
    <property type="entry name" value="U1_snRNP-C"/>
</dbReference>
<dbReference type="PIRSF" id="PIRSF037969">
    <property type="entry name" value="U1_snRNP-C"/>
    <property type="match status" value="1"/>
</dbReference>
<dbReference type="InterPro" id="IPR013085">
    <property type="entry name" value="U1-CZ_Znf_C2H2"/>
</dbReference>
<evidence type="ECO:0000259" key="8">
    <source>
        <dbReference type="PROSITE" id="PS50171"/>
    </source>
</evidence>
<dbReference type="PANTHER" id="PTHR31148:SF1">
    <property type="entry name" value="U1 SMALL NUCLEAR RIBONUCLEOPROTEIN C"/>
    <property type="match status" value="1"/>
</dbReference>
<dbReference type="Gene3D" id="3.30.160.60">
    <property type="entry name" value="Classic Zinc Finger"/>
    <property type="match status" value="1"/>
</dbReference>